<dbReference type="GO" id="GO:0008966">
    <property type="term" value="F:phosphoglucosamine mutase activity"/>
    <property type="evidence" value="ECO:0007669"/>
    <property type="project" value="UniProtKB-EC"/>
</dbReference>
<dbReference type="InterPro" id="IPR016055">
    <property type="entry name" value="A-D-PHexomutase_a/b/a-I/II/III"/>
</dbReference>
<dbReference type="InterPro" id="IPR005845">
    <property type="entry name" value="A-D-PHexomutase_a/b/a-II"/>
</dbReference>
<dbReference type="InterPro" id="IPR016066">
    <property type="entry name" value="A-D-PHexomutase_CS"/>
</dbReference>
<dbReference type="OrthoDB" id="10363at2157"/>
<evidence type="ECO:0000259" key="9">
    <source>
        <dbReference type="Pfam" id="PF02878"/>
    </source>
</evidence>
<feature type="domain" description="Alpha-D-phosphohexomutase alpha/beta/alpha" evidence="10">
    <location>
        <begin position="163"/>
        <end position="263"/>
    </location>
</feature>
<reference evidence="12 13" key="1">
    <citation type="submission" date="2018-06" db="EMBL/GenBank/DDBJ databases">
        <title>Natronomonas sp. F16-60 a new haloarchaeon isolated from a solar saltern of Isla Cristina, Huelva, Spain.</title>
        <authorList>
            <person name="Duran-Viseras A."/>
            <person name="Sanchez-Porro C."/>
            <person name="Ventosa A."/>
        </authorList>
    </citation>
    <scope>NUCLEOTIDE SEQUENCE [LARGE SCALE GENOMIC DNA]</scope>
    <source>
        <strain evidence="12 13">F16-60</strain>
    </source>
</reference>
<dbReference type="Gene3D" id="3.40.120.10">
    <property type="entry name" value="Alpha-D-Glucose-1,6-Bisphosphate, subunit A, domain 3"/>
    <property type="match status" value="3"/>
</dbReference>
<protein>
    <submittedName>
        <fullName evidence="12">Phosphoglucosamine mutase</fullName>
        <ecNumber evidence="12">5.4.2.10</ecNumber>
    </submittedName>
</protein>
<organism evidence="12 13">
    <name type="scientific">Haloglomus irregulare</name>
    <dbReference type="NCBI Taxonomy" id="2234134"/>
    <lineage>
        <taxon>Archaea</taxon>
        <taxon>Methanobacteriati</taxon>
        <taxon>Methanobacteriota</taxon>
        <taxon>Stenosarchaea group</taxon>
        <taxon>Halobacteria</taxon>
        <taxon>Halobacteriales</taxon>
        <taxon>Natronomonadaceae</taxon>
        <taxon>Haloglomus</taxon>
    </lineage>
</organism>
<dbReference type="InParanoid" id="A0A554NF22"/>
<dbReference type="InterPro" id="IPR005841">
    <property type="entry name" value="Alpha-D-phosphohexomutase_SF"/>
</dbReference>
<keyword evidence="4 7" id="KW-0479">Metal-binding</keyword>
<sequence>MEVFGSSGVRGVVGDLITPAFVGRVARAAGAVWREGATGPDRPVAALARDTRRTGRTLADAAAAGLTSVGLDVYRLGVLPTPGLQAYAEQEGVPGLVITASHNPPEYNGIKLVGADGIELDRAALERVEANVRAMRADGPTGPAYAAWDRTGRSRRVEGATRRYAADVLAAVDREAIADADLTVALDPGHGAGALTSPDLFRDLGCEVVTVNATPDGHFPGRNPEPVPGNLGDLGRLVRTADADLGIAHDGDADRAIFYDGAGDPVEGGATLAALAAADLDPGDATVSAVNVSRRLVEAARGAGADLELTPIGSTNIITRIESLQAEGTHVPVAGEGNGGVLFPPYRLARDGAYTAARFCELLAGRGEIEGVSGGRRTVREIVAPFDGYENVRVNVGYASDDEREAMLEAIEAHAAAADAEVTTIDGHRLDFGDGWVLARESGTEPLVRVYAEAPSRERAEALAYAMRDDILAASDE</sequence>
<dbReference type="EC" id="5.4.2.10" evidence="12"/>
<dbReference type="NCBIfam" id="TIGR03990">
    <property type="entry name" value="Arch_GlmM"/>
    <property type="match status" value="1"/>
</dbReference>
<dbReference type="PANTHER" id="PTHR42946">
    <property type="entry name" value="PHOSPHOHEXOSE MUTASE"/>
    <property type="match status" value="1"/>
</dbReference>
<dbReference type="InterPro" id="IPR005846">
    <property type="entry name" value="A-D-PHexomutase_a/b/a-III"/>
</dbReference>
<feature type="domain" description="Alpha-D-phosphohexomutase alpha/beta/alpha" evidence="9">
    <location>
        <begin position="2"/>
        <end position="134"/>
    </location>
</feature>
<evidence type="ECO:0000256" key="1">
    <source>
        <dbReference type="ARBA" id="ARBA00001946"/>
    </source>
</evidence>
<dbReference type="AlphaFoldDB" id="A0A554NF22"/>
<dbReference type="InterPro" id="IPR005844">
    <property type="entry name" value="A-D-PHexomutase_a/b/a-I"/>
</dbReference>
<dbReference type="GO" id="GO:0000287">
    <property type="term" value="F:magnesium ion binding"/>
    <property type="evidence" value="ECO:0007669"/>
    <property type="project" value="InterPro"/>
</dbReference>
<evidence type="ECO:0000259" key="10">
    <source>
        <dbReference type="Pfam" id="PF02879"/>
    </source>
</evidence>
<evidence type="ECO:0000259" key="11">
    <source>
        <dbReference type="Pfam" id="PF02880"/>
    </source>
</evidence>
<dbReference type="Pfam" id="PF02878">
    <property type="entry name" value="PGM_PMM_I"/>
    <property type="match status" value="1"/>
</dbReference>
<evidence type="ECO:0000256" key="6">
    <source>
        <dbReference type="ARBA" id="ARBA00023235"/>
    </source>
</evidence>
<dbReference type="GO" id="GO:0004615">
    <property type="term" value="F:phosphomannomutase activity"/>
    <property type="evidence" value="ECO:0007669"/>
    <property type="project" value="TreeGrafter"/>
</dbReference>
<keyword evidence="6 12" id="KW-0413">Isomerase</keyword>
<dbReference type="PROSITE" id="PS00710">
    <property type="entry name" value="PGM_PMM"/>
    <property type="match status" value="1"/>
</dbReference>
<accession>A0A554NF22</accession>
<evidence type="ECO:0000313" key="13">
    <source>
        <dbReference type="Proteomes" id="UP000319894"/>
    </source>
</evidence>
<evidence type="ECO:0000313" key="12">
    <source>
        <dbReference type="EMBL" id="TSD15993.1"/>
    </source>
</evidence>
<dbReference type="RefSeq" id="WP_144260474.1">
    <property type="nucleotide sequence ID" value="NZ_QMDX01000001.1"/>
</dbReference>
<keyword evidence="13" id="KW-1185">Reference proteome</keyword>
<evidence type="ECO:0000256" key="2">
    <source>
        <dbReference type="ARBA" id="ARBA00010231"/>
    </source>
</evidence>
<dbReference type="SUPFAM" id="SSF53738">
    <property type="entry name" value="Phosphoglucomutase, first 3 domains"/>
    <property type="match status" value="3"/>
</dbReference>
<keyword evidence="5 7" id="KW-0460">Magnesium</keyword>
<name>A0A554NF22_9EURY</name>
<evidence type="ECO:0000259" key="8">
    <source>
        <dbReference type="Pfam" id="PF00408"/>
    </source>
</evidence>
<dbReference type="InterPro" id="IPR050060">
    <property type="entry name" value="Phosphoglucosamine_mutase"/>
</dbReference>
<feature type="domain" description="Alpha-D-phosphohexomutase C-terminal" evidence="8">
    <location>
        <begin position="405"/>
        <end position="468"/>
    </location>
</feature>
<dbReference type="InterPro" id="IPR024086">
    <property type="entry name" value="GlmM_arc-type"/>
</dbReference>
<dbReference type="InterPro" id="IPR036900">
    <property type="entry name" value="A-D-PHexomutase_C_sf"/>
</dbReference>
<comment type="cofactor">
    <cofactor evidence="1">
        <name>Mg(2+)</name>
        <dbReference type="ChEBI" id="CHEBI:18420"/>
    </cofactor>
</comment>
<dbReference type="Pfam" id="PF00408">
    <property type="entry name" value="PGM_PMM_IV"/>
    <property type="match status" value="1"/>
</dbReference>
<keyword evidence="3" id="KW-0597">Phosphoprotein</keyword>
<dbReference type="InterPro" id="IPR005843">
    <property type="entry name" value="A-D-PHexomutase_C"/>
</dbReference>
<dbReference type="SUPFAM" id="SSF55957">
    <property type="entry name" value="Phosphoglucomutase, C-terminal domain"/>
    <property type="match status" value="1"/>
</dbReference>
<proteinExistence type="inferred from homology"/>
<evidence type="ECO:0000256" key="3">
    <source>
        <dbReference type="ARBA" id="ARBA00022553"/>
    </source>
</evidence>
<evidence type="ECO:0000256" key="4">
    <source>
        <dbReference type="ARBA" id="ARBA00022723"/>
    </source>
</evidence>
<feature type="domain" description="Alpha-D-phosphohexomutase alpha/beta/alpha" evidence="11">
    <location>
        <begin position="273"/>
        <end position="367"/>
    </location>
</feature>
<dbReference type="EMBL" id="QMDX01000001">
    <property type="protein sequence ID" value="TSD15993.1"/>
    <property type="molecule type" value="Genomic_DNA"/>
</dbReference>
<dbReference type="PRINTS" id="PR00509">
    <property type="entry name" value="PGMPMM"/>
</dbReference>
<dbReference type="Gene3D" id="3.30.310.50">
    <property type="entry name" value="Alpha-D-phosphohexomutase, C-terminal domain"/>
    <property type="match status" value="1"/>
</dbReference>
<dbReference type="Pfam" id="PF02879">
    <property type="entry name" value="PGM_PMM_II"/>
    <property type="match status" value="1"/>
</dbReference>
<evidence type="ECO:0000256" key="7">
    <source>
        <dbReference type="RuleBase" id="RU004326"/>
    </source>
</evidence>
<comment type="similarity">
    <text evidence="2 7">Belongs to the phosphohexose mutase family.</text>
</comment>
<dbReference type="GO" id="GO:0005975">
    <property type="term" value="P:carbohydrate metabolic process"/>
    <property type="evidence" value="ECO:0007669"/>
    <property type="project" value="InterPro"/>
</dbReference>
<dbReference type="PANTHER" id="PTHR42946:SF1">
    <property type="entry name" value="PHOSPHOGLUCOMUTASE (ALPHA-D-GLUCOSE-1,6-BISPHOSPHATE-DEPENDENT)"/>
    <property type="match status" value="1"/>
</dbReference>
<dbReference type="Proteomes" id="UP000319894">
    <property type="component" value="Unassembled WGS sequence"/>
</dbReference>
<dbReference type="Pfam" id="PF02880">
    <property type="entry name" value="PGM_PMM_III"/>
    <property type="match status" value="1"/>
</dbReference>
<gene>
    <name evidence="12" type="primary">glmM</name>
    <name evidence="12" type="ORF">DP107_02070</name>
</gene>
<comment type="caution">
    <text evidence="12">The sequence shown here is derived from an EMBL/GenBank/DDBJ whole genome shotgun (WGS) entry which is preliminary data.</text>
</comment>
<evidence type="ECO:0000256" key="5">
    <source>
        <dbReference type="ARBA" id="ARBA00022842"/>
    </source>
</evidence>